<protein>
    <submittedName>
        <fullName evidence="2">Uncharacterized protein</fullName>
    </submittedName>
</protein>
<keyword evidence="3" id="KW-1185">Reference proteome</keyword>
<dbReference type="EMBL" id="CAJNOB010000013">
    <property type="protein sequence ID" value="CAF0696959.1"/>
    <property type="molecule type" value="Genomic_DNA"/>
</dbReference>
<organism evidence="2 3">
    <name type="scientific">Candidatus Methylacidithermus pantelleriae</name>
    <dbReference type="NCBI Taxonomy" id="2744239"/>
    <lineage>
        <taxon>Bacteria</taxon>
        <taxon>Pseudomonadati</taxon>
        <taxon>Verrucomicrobiota</taxon>
        <taxon>Methylacidiphilae</taxon>
        <taxon>Methylacidiphilales</taxon>
        <taxon>Methylacidiphilaceae</taxon>
        <taxon>Candidatus Methylacidithermus</taxon>
    </lineage>
</organism>
<feature type="region of interest" description="Disordered" evidence="1">
    <location>
        <begin position="39"/>
        <end position="88"/>
    </location>
</feature>
<feature type="compositionally biased region" description="Polar residues" evidence="1">
    <location>
        <begin position="39"/>
        <end position="66"/>
    </location>
</feature>
<sequence>MASSALNNLQAGYSQLARLKNNRFREAVSPVPVDGVRTTLFTVRQPSGTSNRTQQSRYHQPSTSSGVGRDGYPLDKTRTVVPDETPPTLRDLRSFSLQGFDLLFICLATIHERRVHASPLSQGSPPR</sequence>
<gene>
    <name evidence="2" type="ORF">MPNT_200010</name>
</gene>
<evidence type="ECO:0000313" key="2">
    <source>
        <dbReference type="EMBL" id="CAF0696959.1"/>
    </source>
</evidence>
<name>A0A8J2FPD7_9BACT</name>
<accession>A0A8J2FPD7</accession>
<reference evidence="2" key="1">
    <citation type="submission" date="2021-02" db="EMBL/GenBank/DDBJ databases">
        <authorList>
            <person name="Cremers G."/>
            <person name="Picone N."/>
        </authorList>
    </citation>
    <scope>NUCLEOTIDE SEQUENCE</scope>
    <source>
        <strain evidence="2">PQ17</strain>
    </source>
</reference>
<comment type="caution">
    <text evidence="2">The sequence shown here is derived from an EMBL/GenBank/DDBJ whole genome shotgun (WGS) entry which is preliminary data.</text>
</comment>
<proteinExistence type="predicted"/>
<evidence type="ECO:0000313" key="3">
    <source>
        <dbReference type="Proteomes" id="UP000663859"/>
    </source>
</evidence>
<evidence type="ECO:0000256" key="1">
    <source>
        <dbReference type="SAM" id="MobiDB-lite"/>
    </source>
</evidence>
<dbReference type="AlphaFoldDB" id="A0A8J2FPD7"/>
<dbReference type="Proteomes" id="UP000663859">
    <property type="component" value="Unassembled WGS sequence"/>
</dbReference>